<dbReference type="STRING" id="329046.A0A1Y2BPB1"/>
<feature type="transmembrane region" description="Helical" evidence="1">
    <location>
        <begin position="32"/>
        <end position="50"/>
    </location>
</feature>
<dbReference type="SUPFAM" id="SSF53448">
    <property type="entry name" value="Nucleotide-diphospho-sugar transferases"/>
    <property type="match status" value="1"/>
</dbReference>
<dbReference type="GO" id="GO:0019187">
    <property type="term" value="F:beta-1,4-mannosyltransferase activity"/>
    <property type="evidence" value="ECO:0007669"/>
    <property type="project" value="InterPro"/>
</dbReference>
<dbReference type="GO" id="GO:0005737">
    <property type="term" value="C:cytoplasm"/>
    <property type="evidence" value="ECO:0007669"/>
    <property type="project" value="TreeGrafter"/>
</dbReference>
<dbReference type="PANTHER" id="PTHR16779:SF1">
    <property type="entry name" value="BETA-1,4-MANNOSYLTRANSFERASE EGH"/>
    <property type="match status" value="1"/>
</dbReference>
<feature type="transmembrane region" description="Helical" evidence="1">
    <location>
        <begin position="382"/>
        <end position="401"/>
    </location>
</feature>
<dbReference type="InterPro" id="IPR027389">
    <property type="entry name" value="B_mannosylTrfase_Bre-3/Egh"/>
</dbReference>
<keyword evidence="4" id="KW-1185">Reference proteome</keyword>
<feature type="domain" description="Glycosyltransferase 2-like" evidence="2">
    <location>
        <begin position="192"/>
        <end position="399"/>
    </location>
</feature>
<name>A0A1Y2BPB1_9FUNG</name>
<protein>
    <recommendedName>
        <fullName evidence="2">Glycosyltransferase 2-like domain-containing protein</fullName>
    </recommendedName>
</protein>
<keyword evidence="1" id="KW-1133">Transmembrane helix</keyword>
<dbReference type="Pfam" id="PF13632">
    <property type="entry name" value="Glyco_trans_2_3"/>
    <property type="match status" value="1"/>
</dbReference>
<reference evidence="3 4" key="1">
    <citation type="submission" date="2016-07" db="EMBL/GenBank/DDBJ databases">
        <title>Pervasive Adenine N6-methylation of Active Genes in Fungi.</title>
        <authorList>
            <consortium name="DOE Joint Genome Institute"/>
            <person name="Mondo S.J."/>
            <person name="Dannebaum R.O."/>
            <person name="Kuo R.C."/>
            <person name="Labutti K."/>
            <person name="Haridas S."/>
            <person name="Kuo A."/>
            <person name="Salamov A."/>
            <person name="Ahrendt S.R."/>
            <person name="Lipzen A."/>
            <person name="Sullivan W."/>
            <person name="Andreopoulos W.B."/>
            <person name="Clum A."/>
            <person name="Lindquist E."/>
            <person name="Daum C."/>
            <person name="Ramamoorthy G.K."/>
            <person name="Gryganskyi A."/>
            <person name="Culley D."/>
            <person name="Magnuson J.K."/>
            <person name="James T.Y."/>
            <person name="O'Malley M.A."/>
            <person name="Stajich J.E."/>
            <person name="Spatafora J.W."/>
            <person name="Visel A."/>
            <person name="Grigoriev I.V."/>
        </authorList>
    </citation>
    <scope>NUCLEOTIDE SEQUENCE [LARGE SCALE GENOMIC DNA]</scope>
    <source>
        <strain evidence="3 4">JEL800</strain>
    </source>
</reference>
<feature type="transmembrane region" description="Helical" evidence="1">
    <location>
        <begin position="347"/>
        <end position="370"/>
    </location>
</feature>
<feature type="transmembrane region" description="Helical" evidence="1">
    <location>
        <begin position="413"/>
        <end position="440"/>
    </location>
</feature>
<dbReference type="AlphaFoldDB" id="A0A1Y2BPB1"/>
<dbReference type="InterPro" id="IPR029044">
    <property type="entry name" value="Nucleotide-diphossugar_trans"/>
</dbReference>
<evidence type="ECO:0000313" key="4">
    <source>
        <dbReference type="Proteomes" id="UP000193642"/>
    </source>
</evidence>
<evidence type="ECO:0000259" key="2">
    <source>
        <dbReference type="Pfam" id="PF13632"/>
    </source>
</evidence>
<gene>
    <name evidence="3" type="ORF">BCR33DRAFT_702019</name>
</gene>
<dbReference type="Proteomes" id="UP000193642">
    <property type="component" value="Unassembled WGS sequence"/>
</dbReference>
<dbReference type="InterPro" id="IPR001173">
    <property type="entry name" value="Glyco_trans_2-like"/>
</dbReference>
<evidence type="ECO:0000256" key="1">
    <source>
        <dbReference type="SAM" id="Phobius"/>
    </source>
</evidence>
<sequence>MSYAFQKTAGETEERTNIGNTKAVMALLSEMWIINLIFLMGAIYMMTFYLGKLQSYDDYELWNIACYWKIGWLLPLPYTMICLFGLILPYRTPKFLDYAREGIKKRRLDNLYIVTVTKGDNREAVYRAWQAHKHLESFHSSIRVHVLTDEPYFFEGINCYTCPKAFSTGNSKYKARALEWYRQTMKFTEHDWILHLDEESVIDDESVKRVLEFIWYEKDYHFGQGVILYNQYKYWSNWIFTVADAIRVGDDLSRFHLQYTYFHRPIFGAHGSFLLNNGLVENAVTWDLGSLTEDYQFAMKAWDRGFRCGKICALVREQSPMDVIGFMKQRRRWFVGIRRLPNFLPKLWAFFWGLGIFSLYCTIASVPLGFVYPNVTPRWFGFLKDVSFVTFVYLYLVGVFIQDIDKGVNPIIVFLRIPLTIVVQYICVVMEGCAVMYGILFPPADFDVIKK</sequence>
<comment type="caution">
    <text evidence="3">The sequence shown here is derived from an EMBL/GenBank/DDBJ whole genome shotgun (WGS) entry which is preliminary data.</text>
</comment>
<keyword evidence="1" id="KW-0812">Transmembrane</keyword>
<accession>A0A1Y2BPB1</accession>
<feature type="transmembrane region" description="Helical" evidence="1">
    <location>
        <begin position="70"/>
        <end position="90"/>
    </location>
</feature>
<dbReference type="OrthoDB" id="5819582at2759"/>
<dbReference type="PANTHER" id="PTHR16779">
    <property type="entry name" value="BETA-1,4-MANNOSYLTRANSFERASE EGH"/>
    <property type="match status" value="1"/>
</dbReference>
<keyword evidence="1" id="KW-0472">Membrane</keyword>
<dbReference type="Gene3D" id="3.90.550.10">
    <property type="entry name" value="Spore Coat Polysaccharide Biosynthesis Protein SpsA, Chain A"/>
    <property type="match status" value="1"/>
</dbReference>
<evidence type="ECO:0000313" key="3">
    <source>
        <dbReference type="EMBL" id="ORY35995.1"/>
    </source>
</evidence>
<proteinExistence type="predicted"/>
<dbReference type="EMBL" id="MCGO01000059">
    <property type="protein sequence ID" value="ORY35995.1"/>
    <property type="molecule type" value="Genomic_DNA"/>
</dbReference>
<organism evidence="3 4">
    <name type="scientific">Rhizoclosmatium globosum</name>
    <dbReference type="NCBI Taxonomy" id="329046"/>
    <lineage>
        <taxon>Eukaryota</taxon>
        <taxon>Fungi</taxon>
        <taxon>Fungi incertae sedis</taxon>
        <taxon>Chytridiomycota</taxon>
        <taxon>Chytridiomycota incertae sedis</taxon>
        <taxon>Chytridiomycetes</taxon>
        <taxon>Chytridiales</taxon>
        <taxon>Chytriomycetaceae</taxon>
        <taxon>Rhizoclosmatium</taxon>
    </lineage>
</organism>